<gene>
    <name evidence="2" type="ORF">M8T91_13335</name>
</gene>
<sequence length="94" mass="10686">MSFDTMDKTVVRSLAVGFAALLIGMAAFFYNWNLYGGGWQYFRIFLFPGNVVLSLFTEEMDFWPKFLLQMSGQFLVAFLATYSVLKSTALLKAL</sequence>
<feature type="transmembrane region" description="Helical" evidence="1">
    <location>
        <begin position="12"/>
        <end position="32"/>
    </location>
</feature>
<keyword evidence="1" id="KW-0812">Transmembrane</keyword>
<keyword evidence="3" id="KW-1185">Reference proteome</keyword>
<evidence type="ECO:0000256" key="1">
    <source>
        <dbReference type="SAM" id="Phobius"/>
    </source>
</evidence>
<feature type="transmembrane region" description="Helical" evidence="1">
    <location>
        <begin position="38"/>
        <end position="57"/>
    </location>
</feature>
<feature type="transmembrane region" description="Helical" evidence="1">
    <location>
        <begin position="66"/>
        <end position="85"/>
    </location>
</feature>
<dbReference type="RefSeq" id="WP_301414658.1">
    <property type="nucleotide sequence ID" value="NZ_CP098023.1"/>
</dbReference>
<reference evidence="2 3" key="1">
    <citation type="submission" date="2022-05" db="EMBL/GenBank/DDBJ databases">
        <title>Microbulbifer sp. nov., isolated from sponge.</title>
        <authorList>
            <person name="Gao L."/>
        </authorList>
    </citation>
    <scope>NUCLEOTIDE SEQUENCE [LARGE SCALE GENOMIC DNA]</scope>
    <source>
        <strain evidence="2 3">MI-G</strain>
    </source>
</reference>
<proteinExistence type="predicted"/>
<evidence type="ECO:0000313" key="3">
    <source>
        <dbReference type="Proteomes" id="UP001321520"/>
    </source>
</evidence>
<keyword evidence="1" id="KW-1133">Transmembrane helix</keyword>
<dbReference type="Proteomes" id="UP001321520">
    <property type="component" value="Chromosome"/>
</dbReference>
<name>A0ABY9E9R4_9GAMM</name>
<protein>
    <submittedName>
        <fullName evidence="2">Uncharacterized protein</fullName>
    </submittedName>
</protein>
<organism evidence="2 3">
    <name type="scientific">Microbulbifer spongiae</name>
    <dbReference type="NCBI Taxonomy" id="2944933"/>
    <lineage>
        <taxon>Bacteria</taxon>
        <taxon>Pseudomonadati</taxon>
        <taxon>Pseudomonadota</taxon>
        <taxon>Gammaproteobacteria</taxon>
        <taxon>Cellvibrionales</taxon>
        <taxon>Microbulbiferaceae</taxon>
        <taxon>Microbulbifer</taxon>
    </lineage>
</organism>
<dbReference type="EMBL" id="CP098023">
    <property type="protein sequence ID" value="WKD48877.1"/>
    <property type="molecule type" value="Genomic_DNA"/>
</dbReference>
<evidence type="ECO:0000313" key="2">
    <source>
        <dbReference type="EMBL" id="WKD48877.1"/>
    </source>
</evidence>
<accession>A0ABY9E9R4</accession>
<keyword evidence="1" id="KW-0472">Membrane</keyword>